<keyword evidence="1" id="KW-0812">Transmembrane</keyword>
<dbReference type="AlphaFoldDB" id="A0A455SEZ7"/>
<evidence type="ECO:0008006" key="3">
    <source>
        <dbReference type="Google" id="ProtNLM"/>
    </source>
</evidence>
<evidence type="ECO:0000256" key="1">
    <source>
        <dbReference type="SAM" id="Phobius"/>
    </source>
</evidence>
<feature type="transmembrane region" description="Helical" evidence="1">
    <location>
        <begin position="119"/>
        <end position="138"/>
    </location>
</feature>
<protein>
    <recommendedName>
        <fullName evidence="3">DUF4386 domain-containing protein</fullName>
    </recommendedName>
</protein>
<feature type="transmembrane region" description="Helical" evidence="1">
    <location>
        <begin position="69"/>
        <end position="89"/>
    </location>
</feature>
<proteinExistence type="predicted"/>
<feature type="transmembrane region" description="Helical" evidence="1">
    <location>
        <begin position="169"/>
        <end position="190"/>
    </location>
</feature>
<gene>
    <name evidence="2" type="ORF">KTC_17940</name>
</gene>
<dbReference type="EMBL" id="AP019376">
    <property type="protein sequence ID" value="BBH87043.1"/>
    <property type="molecule type" value="Genomic_DNA"/>
</dbReference>
<reference evidence="2" key="1">
    <citation type="submission" date="2018-12" db="EMBL/GenBank/DDBJ databases">
        <title>Novel natural products biosynthetic potential of the class Ktedonobacteria.</title>
        <authorList>
            <person name="Zheng Y."/>
            <person name="Saitou A."/>
            <person name="Wang C.M."/>
            <person name="Toyoda A."/>
            <person name="Minakuchi Y."/>
            <person name="Sekiguchi Y."/>
            <person name="Ueda K."/>
            <person name="Takano H."/>
            <person name="Sakai Y."/>
            <person name="Yokota A."/>
            <person name="Yabe S."/>
        </authorList>
    </citation>
    <scope>NUCLEOTIDE SEQUENCE</scope>
    <source>
        <strain evidence="2">COM3</strain>
    </source>
</reference>
<keyword evidence="1" id="KW-0472">Membrane</keyword>
<feature type="transmembrane region" description="Helical" evidence="1">
    <location>
        <begin position="12"/>
        <end position="31"/>
    </location>
</feature>
<accession>A0A455SEZ7</accession>
<name>A0A455SEZ7_9CHLR</name>
<feature type="transmembrane region" description="Helical" evidence="1">
    <location>
        <begin position="37"/>
        <end position="62"/>
    </location>
</feature>
<keyword evidence="1" id="KW-1133">Transmembrane helix</keyword>
<evidence type="ECO:0000313" key="2">
    <source>
        <dbReference type="EMBL" id="BBH87043.1"/>
    </source>
</evidence>
<feature type="transmembrane region" description="Helical" evidence="1">
    <location>
        <begin position="145"/>
        <end position="163"/>
    </location>
</feature>
<organism evidence="2">
    <name type="scientific">Thermosporothrix sp. COM3</name>
    <dbReference type="NCBI Taxonomy" id="2490863"/>
    <lineage>
        <taxon>Bacteria</taxon>
        <taxon>Bacillati</taxon>
        <taxon>Chloroflexota</taxon>
        <taxon>Ktedonobacteria</taxon>
        <taxon>Ktedonobacterales</taxon>
        <taxon>Thermosporotrichaceae</taxon>
        <taxon>Thermosporothrix</taxon>
    </lineage>
</organism>
<sequence>MLMQRQPSVRLCYGLAMIVAPLLQAASTFFWEGSNQSVIGGTLIVLATIFWLLTFVALFDLLREKMPLYAAWGQIPAFYGCIGGALFGFRDVYAATFHFTRQVELQAFSAHALSYNFTLFWSGPFFVLSLLALSFFLTWKRVIPWWIGALLFLGALTFPISRIPRIELIAHLADALLFLPLLFLGWKFLLGQSALFRSHKE</sequence>